<keyword evidence="6 10" id="KW-1133">Transmembrane helix</keyword>
<sequence length="571" mass="63404">MTATILGLVLMYAVGWHFCAPRRAFEIPVKSTASDSGMRKLVNAIASTGRYYLLPDSWRIIFGRTSRLQVLVLGILFAYICIFSFVGIGYKDWTTPPSKTYQAGYPGLMQRRLGPWSDRIGTFAFALTPFSILLSSRESILSLLTGIPYQSFNFLHRWLGWIILIQAIAHTLGWTIIEVVFYQPQPVVATTWIKQLYMVWGCVAILLICIMAILASPWGIRATGYEFFRKAHYILAMFYLGACWGHWHPLKSFIIPSLCIWFVDRGTRLIRSFLIHYSYLPDGSMGFQTASAEMSLFRDESGDVVRLDYQYAHNAWKPGQHFYLCFVNASIWQSHPFTPLSLPLEKDGIVQHSYIFRAKKGESAKIVKMAAALAEVRAPLTTPVVMQGLYGEDHTQTLSPDVNVLCVAGGTGISYILLTLLWLASQPPNPDRHIALVWSVRRLQDVEWVRQELGILSHAKQHNISITVHVTGEVRSESVSATAAEKSVDIAASSASSSSGVDSVLNVAKREHLDLSVIVPTFAGDTIGGRTMVFASGPGGMISDLRRFVAAANSGARVWKGDASADVQLRA</sequence>
<dbReference type="GO" id="GO:0006879">
    <property type="term" value="P:intracellular iron ion homeostasis"/>
    <property type="evidence" value="ECO:0007669"/>
    <property type="project" value="TreeGrafter"/>
</dbReference>
<evidence type="ECO:0000313" key="14">
    <source>
        <dbReference type="Proteomes" id="UP000076881"/>
    </source>
</evidence>
<evidence type="ECO:0000256" key="8">
    <source>
        <dbReference type="ARBA" id="ARBA00023065"/>
    </source>
</evidence>
<dbReference type="InterPro" id="IPR051410">
    <property type="entry name" value="Ferric/Cupric_Reductase"/>
</dbReference>
<comment type="similarity">
    <text evidence="2">Belongs to the ferric reductase (FRE) family.</text>
</comment>
<evidence type="ECO:0000256" key="2">
    <source>
        <dbReference type="ARBA" id="ARBA00006278"/>
    </source>
</evidence>
<evidence type="ECO:0000259" key="12">
    <source>
        <dbReference type="PROSITE" id="PS51384"/>
    </source>
</evidence>
<evidence type="ECO:0000256" key="3">
    <source>
        <dbReference type="ARBA" id="ARBA00022448"/>
    </source>
</evidence>
<dbReference type="SFLD" id="SFLDS00052">
    <property type="entry name" value="Ferric_Reductase_Domain"/>
    <property type="match status" value="1"/>
</dbReference>
<keyword evidence="14" id="KW-1185">Reference proteome</keyword>
<dbReference type="Pfam" id="PF08030">
    <property type="entry name" value="NAD_binding_6"/>
    <property type="match status" value="1"/>
</dbReference>
<dbReference type="EMBL" id="AZHF01000008">
    <property type="protein sequence ID" value="OAA71779.1"/>
    <property type="molecule type" value="Genomic_DNA"/>
</dbReference>
<dbReference type="InterPro" id="IPR013112">
    <property type="entry name" value="FAD-bd_8"/>
</dbReference>
<dbReference type="Pfam" id="PF08022">
    <property type="entry name" value="FAD_binding_8"/>
    <property type="match status" value="1"/>
</dbReference>
<dbReference type="GO" id="GO:0000293">
    <property type="term" value="F:ferric-chelate reductase activity"/>
    <property type="evidence" value="ECO:0007669"/>
    <property type="project" value="UniProtKB-ARBA"/>
</dbReference>
<organism evidence="13 14">
    <name type="scientific">Akanthomyces lecanii RCEF 1005</name>
    <dbReference type="NCBI Taxonomy" id="1081108"/>
    <lineage>
        <taxon>Eukaryota</taxon>
        <taxon>Fungi</taxon>
        <taxon>Dikarya</taxon>
        <taxon>Ascomycota</taxon>
        <taxon>Pezizomycotina</taxon>
        <taxon>Sordariomycetes</taxon>
        <taxon>Hypocreomycetidae</taxon>
        <taxon>Hypocreales</taxon>
        <taxon>Cordycipitaceae</taxon>
        <taxon>Akanthomyces</taxon>
        <taxon>Cordyceps confragosa</taxon>
    </lineage>
</organism>
<dbReference type="Pfam" id="PF01794">
    <property type="entry name" value="Ferric_reduct"/>
    <property type="match status" value="1"/>
</dbReference>
<dbReference type="InterPro" id="IPR039261">
    <property type="entry name" value="FNR_nucleotide-bd"/>
</dbReference>
<dbReference type="CDD" id="cd06186">
    <property type="entry name" value="NOX_Duox_like_FAD_NADP"/>
    <property type="match status" value="1"/>
</dbReference>
<dbReference type="AlphaFoldDB" id="A0A162MWQ1"/>
<evidence type="ECO:0000256" key="4">
    <source>
        <dbReference type="ARBA" id="ARBA00022692"/>
    </source>
</evidence>
<comment type="caution">
    <text evidence="13">The sequence shown here is derived from an EMBL/GenBank/DDBJ whole genome shotgun (WGS) entry which is preliminary data.</text>
</comment>
<evidence type="ECO:0000256" key="6">
    <source>
        <dbReference type="ARBA" id="ARBA00022989"/>
    </source>
</evidence>
<dbReference type="GO" id="GO:0006826">
    <property type="term" value="P:iron ion transport"/>
    <property type="evidence" value="ECO:0007669"/>
    <property type="project" value="TreeGrafter"/>
</dbReference>
<evidence type="ECO:0000256" key="11">
    <source>
        <dbReference type="SAM" id="SignalP"/>
    </source>
</evidence>
<dbReference type="PROSITE" id="PS51384">
    <property type="entry name" value="FAD_FR"/>
    <property type="match status" value="1"/>
</dbReference>
<keyword evidence="4 10" id="KW-0812">Transmembrane</keyword>
<dbReference type="PANTHER" id="PTHR32361">
    <property type="entry name" value="FERRIC/CUPRIC REDUCTASE TRANSMEMBRANE COMPONENT"/>
    <property type="match status" value="1"/>
</dbReference>
<dbReference type="STRING" id="1081108.A0A162MWQ1"/>
<evidence type="ECO:0000256" key="10">
    <source>
        <dbReference type="SAM" id="Phobius"/>
    </source>
</evidence>
<proteinExistence type="inferred from homology"/>
<accession>A0A162MWQ1</accession>
<dbReference type="InterPro" id="IPR013130">
    <property type="entry name" value="Fe3_Rdtase_TM_dom"/>
</dbReference>
<feature type="transmembrane region" description="Helical" evidence="10">
    <location>
        <begin position="158"/>
        <end position="177"/>
    </location>
</feature>
<keyword evidence="8" id="KW-0406">Ion transport</keyword>
<dbReference type="SUPFAM" id="SSF52343">
    <property type="entry name" value="Ferredoxin reductase-like, C-terminal NADP-linked domain"/>
    <property type="match status" value="1"/>
</dbReference>
<evidence type="ECO:0000256" key="9">
    <source>
        <dbReference type="ARBA" id="ARBA00023136"/>
    </source>
</evidence>
<dbReference type="InterPro" id="IPR017927">
    <property type="entry name" value="FAD-bd_FR_type"/>
</dbReference>
<dbReference type="GO" id="GO:0015677">
    <property type="term" value="P:copper ion import"/>
    <property type="evidence" value="ECO:0007669"/>
    <property type="project" value="TreeGrafter"/>
</dbReference>
<keyword evidence="9 10" id="KW-0472">Membrane</keyword>
<keyword evidence="7" id="KW-0560">Oxidoreductase</keyword>
<feature type="transmembrane region" description="Helical" evidence="10">
    <location>
        <begin position="68"/>
        <end position="90"/>
    </location>
</feature>
<feature type="transmembrane region" description="Helical" evidence="10">
    <location>
        <begin position="231"/>
        <end position="247"/>
    </location>
</feature>
<dbReference type="SFLD" id="SFLDG01168">
    <property type="entry name" value="Ferric_reductase_subgroup_(FRE"/>
    <property type="match status" value="1"/>
</dbReference>
<keyword evidence="5" id="KW-0249">Electron transport</keyword>
<dbReference type="Proteomes" id="UP000076881">
    <property type="component" value="Unassembled WGS sequence"/>
</dbReference>
<evidence type="ECO:0000256" key="1">
    <source>
        <dbReference type="ARBA" id="ARBA00004141"/>
    </source>
</evidence>
<gene>
    <name evidence="13" type="ORF">LEL_09014</name>
</gene>
<dbReference type="OrthoDB" id="167398at2759"/>
<evidence type="ECO:0000256" key="5">
    <source>
        <dbReference type="ARBA" id="ARBA00022982"/>
    </source>
</evidence>
<dbReference type="PANTHER" id="PTHR32361:SF3">
    <property type="entry name" value="REDUCTASE, PUTATIVE (AFU_ORTHOLOGUE AFUA_6G13750)-RELATED"/>
    <property type="match status" value="1"/>
</dbReference>
<protein>
    <submittedName>
        <fullName evidence="13">Ferric reductase transmembrane component 5</fullName>
    </submittedName>
</protein>
<feature type="chain" id="PRO_5012091055" evidence="11">
    <location>
        <begin position="16"/>
        <end position="571"/>
    </location>
</feature>
<reference evidence="13 14" key="1">
    <citation type="journal article" date="2016" name="Genome Biol. Evol.">
        <title>Divergent and convergent evolution of fungal pathogenicity.</title>
        <authorList>
            <person name="Shang Y."/>
            <person name="Xiao G."/>
            <person name="Zheng P."/>
            <person name="Cen K."/>
            <person name="Zhan S."/>
            <person name="Wang C."/>
        </authorList>
    </citation>
    <scope>NUCLEOTIDE SEQUENCE [LARGE SCALE GENOMIC DNA]</scope>
    <source>
        <strain evidence="13 14">RCEF 1005</strain>
    </source>
</reference>
<keyword evidence="3" id="KW-0813">Transport</keyword>
<dbReference type="InterPro" id="IPR013121">
    <property type="entry name" value="Fe_red_NAD-bd_6"/>
</dbReference>
<evidence type="ECO:0000313" key="13">
    <source>
        <dbReference type="EMBL" id="OAA71779.1"/>
    </source>
</evidence>
<comment type="subcellular location">
    <subcellularLocation>
        <location evidence="1">Membrane</location>
        <topology evidence="1">Multi-pass membrane protein</topology>
    </subcellularLocation>
</comment>
<dbReference type="Gene3D" id="3.40.50.80">
    <property type="entry name" value="Nucleotide-binding domain of ferredoxin-NADP reductase (FNR) module"/>
    <property type="match status" value="1"/>
</dbReference>
<keyword evidence="11" id="KW-0732">Signal</keyword>
<feature type="signal peptide" evidence="11">
    <location>
        <begin position="1"/>
        <end position="15"/>
    </location>
</feature>
<evidence type="ECO:0000256" key="7">
    <source>
        <dbReference type="ARBA" id="ARBA00023002"/>
    </source>
</evidence>
<feature type="domain" description="FAD-binding FR-type" evidence="12">
    <location>
        <begin position="287"/>
        <end position="396"/>
    </location>
</feature>
<name>A0A162MWQ1_CORDF</name>
<feature type="transmembrane region" description="Helical" evidence="10">
    <location>
        <begin position="197"/>
        <end position="219"/>
    </location>
</feature>
<dbReference type="GO" id="GO:0005886">
    <property type="term" value="C:plasma membrane"/>
    <property type="evidence" value="ECO:0007669"/>
    <property type="project" value="TreeGrafter"/>
</dbReference>